<comment type="caution">
    <text evidence="1">The sequence shown here is derived from an EMBL/GenBank/DDBJ whole genome shotgun (WGS) entry which is preliminary data.</text>
</comment>
<dbReference type="EMBL" id="CM042010">
    <property type="protein sequence ID" value="KAI3782641.1"/>
    <property type="molecule type" value="Genomic_DNA"/>
</dbReference>
<dbReference type="Proteomes" id="UP001055811">
    <property type="component" value="Linkage Group LG02"/>
</dbReference>
<reference evidence="1 2" key="2">
    <citation type="journal article" date="2022" name="Mol. Ecol. Resour.">
        <title>The genomes of chicory, endive, great burdock and yacon provide insights into Asteraceae paleo-polyploidization history and plant inulin production.</title>
        <authorList>
            <person name="Fan W."/>
            <person name="Wang S."/>
            <person name="Wang H."/>
            <person name="Wang A."/>
            <person name="Jiang F."/>
            <person name="Liu H."/>
            <person name="Zhao H."/>
            <person name="Xu D."/>
            <person name="Zhang Y."/>
        </authorList>
    </citation>
    <scope>NUCLEOTIDE SEQUENCE [LARGE SCALE GENOMIC DNA]</scope>
    <source>
        <strain evidence="2">cv. Punajuju</strain>
        <tissue evidence="1">Leaves</tissue>
    </source>
</reference>
<sequence length="728" mass="81960">MARVHPGNLNCRVPDLETAFDHVTEQARNQDFEKRTLDASNPRGGGGGRGRGRGGGRSEHVRYCYGCGEPGHIKRDCPTTGSSASNWRRGNQVFGNDPSNSDSTESTSGTTRFRLNPLNTSTEVIKNSEPVKPFVDESSTKSVDISPLLAKITDKEKELKLRDSEIESLRSRLNKAITELSFVKNNNDEMKLNMNNLKEDLEKCRNELSSARRKETEISRMYLVMKTNFEELEEANETADAEIEKMKVETEQWRKAAKAIAVVLDGGDSLSSKTPELESLVLYYSNRASKRMSLGKIRKAVDDCRIAARLDPSFLKVCLTAGNCHLELGELDDAMYNYKKCLESGVVCLDRRLAIEASEGLHKAEKVVSYIKQSAELLRQKTSESANNALEIITEAISISRHSEKLVEMAAEALFLLHKYDDVVELCKKTFPSDDNNHNISNEEQKRQMKLWRWQMMARSYFRMGSFDMALVTLENYEHLVPEQTKTEGSSSFSLASVSELLRCKSAGNEAYKAGKHKEAVNHYSRALQMSIESRSFAAICLCNRAAAHQALGEVVDAIADCNLAIALDGNYLKAISRRANLHEKIRDYEHATLDLQRLITLLENHEEEKHEDLIVARRRLSSMNKHLKKGMTLDLYLILGLKGSESGAEIKKAYHKAALRHHPDKAGKFLTRCESGGDGDIWKEIFETIHKDANKLFKLIGEAYAVLSDANKRFKYNLEDAMKDDFP</sequence>
<reference evidence="2" key="1">
    <citation type="journal article" date="2022" name="Mol. Ecol. Resour.">
        <title>The genomes of chicory, endive, great burdock and yacon provide insights into Asteraceae palaeo-polyploidization history and plant inulin production.</title>
        <authorList>
            <person name="Fan W."/>
            <person name="Wang S."/>
            <person name="Wang H."/>
            <person name="Wang A."/>
            <person name="Jiang F."/>
            <person name="Liu H."/>
            <person name="Zhao H."/>
            <person name="Xu D."/>
            <person name="Zhang Y."/>
        </authorList>
    </citation>
    <scope>NUCLEOTIDE SEQUENCE [LARGE SCALE GENOMIC DNA]</scope>
    <source>
        <strain evidence="2">cv. Punajuju</strain>
    </source>
</reference>
<name>A0ACB9GHU7_CICIN</name>
<proteinExistence type="predicted"/>
<evidence type="ECO:0000313" key="1">
    <source>
        <dbReference type="EMBL" id="KAI3782641.1"/>
    </source>
</evidence>
<accession>A0ACB9GHU7</accession>
<protein>
    <submittedName>
        <fullName evidence="1">Uncharacterized protein</fullName>
    </submittedName>
</protein>
<organism evidence="1 2">
    <name type="scientific">Cichorium intybus</name>
    <name type="common">Chicory</name>
    <dbReference type="NCBI Taxonomy" id="13427"/>
    <lineage>
        <taxon>Eukaryota</taxon>
        <taxon>Viridiplantae</taxon>
        <taxon>Streptophyta</taxon>
        <taxon>Embryophyta</taxon>
        <taxon>Tracheophyta</taxon>
        <taxon>Spermatophyta</taxon>
        <taxon>Magnoliopsida</taxon>
        <taxon>eudicotyledons</taxon>
        <taxon>Gunneridae</taxon>
        <taxon>Pentapetalae</taxon>
        <taxon>asterids</taxon>
        <taxon>campanulids</taxon>
        <taxon>Asterales</taxon>
        <taxon>Asteraceae</taxon>
        <taxon>Cichorioideae</taxon>
        <taxon>Cichorieae</taxon>
        <taxon>Cichoriinae</taxon>
        <taxon>Cichorium</taxon>
    </lineage>
</organism>
<keyword evidence="2" id="KW-1185">Reference proteome</keyword>
<evidence type="ECO:0000313" key="2">
    <source>
        <dbReference type="Proteomes" id="UP001055811"/>
    </source>
</evidence>
<gene>
    <name evidence="1" type="ORF">L2E82_12694</name>
</gene>